<evidence type="ECO:0000259" key="1">
    <source>
        <dbReference type="Pfam" id="PF12728"/>
    </source>
</evidence>
<comment type="caution">
    <text evidence="2">The sequence shown here is derived from an EMBL/GenBank/DDBJ whole genome shotgun (WGS) entry which is preliminary data.</text>
</comment>
<dbReference type="Gene3D" id="1.10.238.160">
    <property type="match status" value="1"/>
</dbReference>
<feature type="domain" description="Helix-turn-helix" evidence="1">
    <location>
        <begin position="9"/>
        <end position="59"/>
    </location>
</feature>
<dbReference type="InterPro" id="IPR009061">
    <property type="entry name" value="DNA-bd_dom_put_sf"/>
</dbReference>
<dbReference type="SUPFAM" id="SSF46955">
    <property type="entry name" value="Putative DNA-binding domain"/>
    <property type="match status" value="1"/>
</dbReference>
<reference evidence="2 3" key="1">
    <citation type="submission" date="2021-03" db="EMBL/GenBank/DDBJ databases">
        <authorList>
            <person name="Kanchanasin P."/>
            <person name="Saeng-In P."/>
            <person name="Phongsopitanun W."/>
            <person name="Yuki M."/>
            <person name="Kudo T."/>
            <person name="Ohkuma M."/>
            <person name="Tanasupawat S."/>
        </authorList>
    </citation>
    <scope>NUCLEOTIDE SEQUENCE [LARGE SCALE GENOMIC DNA]</scope>
    <source>
        <strain evidence="2 3">L46</strain>
    </source>
</reference>
<proteinExistence type="predicted"/>
<dbReference type="NCBIfam" id="TIGR01764">
    <property type="entry name" value="excise"/>
    <property type="match status" value="1"/>
</dbReference>
<sequence length="82" mass="9100">MEQSKPADYYTAKEVADRMGVSKMTIYRMVNTGQLPGAVRFGRSLVRVHKITFDLWLAELQDQGAGDGGRTAADMDDFITEA</sequence>
<accession>A0ABS3QXF4</accession>
<dbReference type="RefSeq" id="WP_208266597.1">
    <property type="nucleotide sequence ID" value="NZ_BAAAGM010000163.1"/>
</dbReference>
<keyword evidence="3" id="KW-1185">Reference proteome</keyword>
<dbReference type="InterPro" id="IPR041657">
    <property type="entry name" value="HTH_17"/>
</dbReference>
<organism evidence="2 3">
    <name type="scientific">Actinomadura nitritigenes</name>
    <dbReference type="NCBI Taxonomy" id="134602"/>
    <lineage>
        <taxon>Bacteria</taxon>
        <taxon>Bacillati</taxon>
        <taxon>Actinomycetota</taxon>
        <taxon>Actinomycetes</taxon>
        <taxon>Streptosporangiales</taxon>
        <taxon>Thermomonosporaceae</taxon>
        <taxon>Actinomadura</taxon>
    </lineage>
</organism>
<dbReference type="Pfam" id="PF12728">
    <property type="entry name" value="HTH_17"/>
    <property type="match status" value="1"/>
</dbReference>
<protein>
    <submittedName>
        <fullName evidence="2">Helix-turn-helix domain-containing protein</fullName>
    </submittedName>
</protein>
<evidence type="ECO:0000313" key="2">
    <source>
        <dbReference type="EMBL" id="MBO2438262.1"/>
    </source>
</evidence>
<dbReference type="Proteomes" id="UP000666915">
    <property type="component" value="Unassembled WGS sequence"/>
</dbReference>
<dbReference type="InterPro" id="IPR010093">
    <property type="entry name" value="SinI_DNA-bd"/>
</dbReference>
<evidence type="ECO:0000313" key="3">
    <source>
        <dbReference type="Proteomes" id="UP000666915"/>
    </source>
</evidence>
<gene>
    <name evidence="2" type="ORF">J4557_12110</name>
</gene>
<dbReference type="EMBL" id="JAGEOK010000007">
    <property type="protein sequence ID" value="MBO2438262.1"/>
    <property type="molecule type" value="Genomic_DNA"/>
</dbReference>
<name>A0ABS3QXF4_9ACTN</name>